<dbReference type="RefSeq" id="WP_338248482.1">
    <property type="nucleotide sequence ID" value="NZ_AP028907.1"/>
</dbReference>
<feature type="transmembrane region" description="Helical" evidence="1">
    <location>
        <begin position="28"/>
        <end position="48"/>
    </location>
</feature>
<sequence>MLAVDAALAAVLPGCVRGCSGARRSLVYWLLAVWTLPACSLVGVCPLAGWVRLALAAVLIAVLAAEAPSGWRS</sequence>
<dbReference type="GeneID" id="89289357"/>
<dbReference type="Proteomes" id="UP001341135">
    <property type="component" value="Chromosome"/>
</dbReference>
<keyword evidence="3" id="KW-1185">Reference proteome</keyword>
<accession>A0ABN6ZNI4</accession>
<protein>
    <submittedName>
        <fullName evidence="2">Uncharacterized protein</fullName>
    </submittedName>
</protein>
<dbReference type="EMBL" id="AP028907">
    <property type="protein sequence ID" value="BES81774.1"/>
    <property type="molecule type" value="Genomic_DNA"/>
</dbReference>
<evidence type="ECO:0000313" key="3">
    <source>
        <dbReference type="Proteomes" id="UP001341135"/>
    </source>
</evidence>
<organism evidence="2 3">
    <name type="scientific">Pyrodictium abyssi</name>
    <dbReference type="NCBI Taxonomy" id="54256"/>
    <lineage>
        <taxon>Archaea</taxon>
        <taxon>Thermoproteota</taxon>
        <taxon>Thermoprotei</taxon>
        <taxon>Desulfurococcales</taxon>
        <taxon>Pyrodictiaceae</taxon>
        <taxon>Pyrodictium</taxon>
    </lineage>
</organism>
<feature type="transmembrane region" description="Helical" evidence="1">
    <location>
        <begin position="53"/>
        <end position="71"/>
    </location>
</feature>
<evidence type="ECO:0000256" key="1">
    <source>
        <dbReference type="SAM" id="Phobius"/>
    </source>
</evidence>
<keyword evidence="1" id="KW-0472">Membrane</keyword>
<reference evidence="2 3" key="1">
    <citation type="submission" date="2023-09" db="EMBL/GenBank/DDBJ databases">
        <title>Pyrofollis japonicus gen. nov. sp. nov., a novel member of the family Pyrodictiaceae isolated from the Iheya North hydrothermal field.</title>
        <authorList>
            <person name="Miyazaki U."/>
            <person name="Sanari M."/>
            <person name="Tame A."/>
            <person name="Kitajima M."/>
            <person name="Okamoto A."/>
            <person name="Sawayama S."/>
            <person name="Miyazaki J."/>
            <person name="Takai K."/>
            <person name="Nakagawa S."/>
        </authorList>
    </citation>
    <scope>NUCLEOTIDE SEQUENCE [LARGE SCALE GENOMIC DNA]</scope>
    <source>
        <strain evidence="2 3">AV2</strain>
    </source>
</reference>
<keyword evidence="1" id="KW-0812">Transmembrane</keyword>
<keyword evidence="1" id="KW-1133">Transmembrane helix</keyword>
<proteinExistence type="predicted"/>
<gene>
    <name evidence="2" type="ORF">PABY_13410</name>
</gene>
<name>A0ABN6ZNI4_9CREN</name>
<evidence type="ECO:0000313" key="2">
    <source>
        <dbReference type="EMBL" id="BES81774.1"/>
    </source>
</evidence>